<comment type="caution">
    <text evidence="1">The sequence shown here is derived from an EMBL/GenBank/DDBJ whole genome shotgun (WGS) entry which is preliminary data.</text>
</comment>
<dbReference type="Pfam" id="PF05258">
    <property type="entry name" value="DciA"/>
    <property type="match status" value="1"/>
</dbReference>
<proteinExistence type="predicted"/>
<accession>A0A0S7Y532</accession>
<name>A0A0S7Y532_UNCSA</name>
<sequence>MTKKLAEILNEMGAGAGRTIKTCGLLSLWKMVVDERVGKQTEAVKIRNRTLYVVARSAAWAHELTFLKGKIIKKFNEQAGEEAIRDIKFRSGG</sequence>
<dbReference type="Proteomes" id="UP000051861">
    <property type="component" value="Unassembled WGS sequence"/>
</dbReference>
<protein>
    <recommendedName>
        <fullName evidence="3">RNA-binding protein</fullName>
    </recommendedName>
</protein>
<reference evidence="1 2" key="1">
    <citation type="journal article" date="2015" name="Microbiome">
        <title>Genomic resolution of linkages in carbon, nitrogen, and sulfur cycling among widespread estuary sediment bacteria.</title>
        <authorList>
            <person name="Baker B.J."/>
            <person name="Lazar C.S."/>
            <person name="Teske A.P."/>
            <person name="Dick G.J."/>
        </authorList>
    </citation>
    <scope>NUCLEOTIDE SEQUENCE [LARGE SCALE GENOMIC DNA]</scope>
    <source>
        <strain evidence="1">DG_54_3</strain>
    </source>
</reference>
<gene>
    <name evidence="1" type="ORF">AMJ44_02875</name>
</gene>
<dbReference type="PANTHER" id="PTHR36456">
    <property type="entry name" value="UPF0232 PROTEIN SCO3875"/>
    <property type="match status" value="1"/>
</dbReference>
<dbReference type="EMBL" id="LIZX01000016">
    <property type="protein sequence ID" value="KPJ69706.1"/>
    <property type="molecule type" value="Genomic_DNA"/>
</dbReference>
<evidence type="ECO:0000313" key="1">
    <source>
        <dbReference type="EMBL" id="KPJ69706.1"/>
    </source>
</evidence>
<evidence type="ECO:0008006" key="3">
    <source>
        <dbReference type="Google" id="ProtNLM"/>
    </source>
</evidence>
<organism evidence="1 2">
    <name type="scientific">candidate division WOR-1 bacterium DG_54_3</name>
    <dbReference type="NCBI Taxonomy" id="1703775"/>
    <lineage>
        <taxon>Bacteria</taxon>
        <taxon>Bacillati</taxon>
        <taxon>Saganbacteria</taxon>
    </lineage>
</organism>
<dbReference type="PANTHER" id="PTHR36456:SF1">
    <property type="entry name" value="UPF0232 PROTEIN SCO3875"/>
    <property type="match status" value="1"/>
</dbReference>
<evidence type="ECO:0000313" key="2">
    <source>
        <dbReference type="Proteomes" id="UP000051861"/>
    </source>
</evidence>
<dbReference type="AlphaFoldDB" id="A0A0S7Y532"/>
<dbReference type="InterPro" id="IPR007922">
    <property type="entry name" value="DciA-like"/>
</dbReference>